<keyword evidence="1" id="KW-1133">Transmembrane helix</keyword>
<name>A0A0G0QL82_9BACT</name>
<dbReference type="Proteomes" id="UP000034072">
    <property type="component" value="Unassembled WGS sequence"/>
</dbReference>
<feature type="transmembrane region" description="Helical" evidence="1">
    <location>
        <begin position="54"/>
        <end position="71"/>
    </location>
</feature>
<feature type="transmembrane region" description="Helical" evidence="1">
    <location>
        <begin position="12"/>
        <end position="42"/>
    </location>
</feature>
<evidence type="ECO:0000313" key="2">
    <source>
        <dbReference type="EMBL" id="KKR41169.1"/>
    </source>
</evidence>
<dbReference type="EMBL" id="LBXZ01000001">
    <property type="protein sequence ID" value="KKR41169.1"/>
    <property type="molecule type" value="Genomic_DNA"/>
</dbReference>
<evidence type="ECO:0000313" key="3">
    <source>
        <dbReference type="Proteomes" id="UP000034072"/>
    </source>
</evidence>
<protein>
    <submittedName>
        <fullName evidence="2">Uncharacterized protein</fullName>
    </submittedName>
</protein>
<keyword evidence="1" id="KW-0812">Transmembrane</keyword>
<comment type="caution">
    <text evidence="2">The sequence shown here is derived from an EMBL/GenBank/DDBJ whole genome shotgun (WGS) entry which is preliminary data.</text>
</comment>
<accession>A0A0G0QL82</accession>
<keyword evidence="1" id="KW-0472">Membrane</keyword>
<organism evidence="2 3">
    <name type="scientific">Candidatus Yanofskybacteria bacterium GW2011_GWE2_40_11</name>
    <dbReference type="NCBI Taxonomy" id="1619033"/>
    <lineage>
        <taxon>Bacteria</taxon>
        <taxon>Candidatus Yanofskyibacteriota</taxon>
    </lineage>
</organism>
<reference evidence="2 3" key="1">
    <citation type="journal article" date="2015" name="Nature">
        <title>rRNA introns, odd ribosomes, and small enigmatic genomes across a large radiation of phyla.</title>
        <authorList>
            <person name="Brown C.T."/>
            <person name="Hug L.A."/>
            <person name="Thomas B.C."/>
            <person name="Sharon I."/>
            <person name="Castelle C.J."/>
            <person name="Singh A."/>
            <person name="Wilkins M.J."/>
            <person name="Williams K.H."/>
            <person name="Banfield J.F."/>
        </authorList>
    </citation>
    <scope>NUCLEOTIDE SEQUENCE [LARGE SCALE GENOMIC DNA]</scope>
</reference>
<proteinExistence type="predicted"/>
<sequence>MRFVGLNLMLFWSTVLIVLAYPVFGLFGSIGWSLVWLLMMLLFGKLTSISSIKGSVAMFGIAWLTIVMFIYKPEYAKNFEEFFNKLFP</sequence>
<dbReference type="AlphaFoldDB" id="A0A0G0QL82"/>
<evidence type="ECO:0000256" key="1">
    <source>
        <dbReference type="SAM" id="Phobius"/>
    </source>
</evidence>
<gene>
    <name evidence="2" type="ORF">UT75_C0001G0073</name>
</gene>